<dbReference type="OrthoDB" id="2019080at2759"/>
<keyword evidence="1" id="KW-1185">Reference proteome</keyword>
<accession>A0A6I9QBG4</accession>
<dbReference type="PANTHER" id="PTHR34118:SF1">
    <property type="entry name" value="NF-KAPPA-B INHIBITOR-LIKE PROTEIN"/>
    <property type="match status" value="1"/>
</dbReference>
<reference evidence="2" key="1">
    <citation type="submission" date="2025-08" db="UniProtKB">
        <authorList>
            <consortium name="RefSeq"/>
        </authorList>
    </citation>
    <scope>IDENTIFICATION</scope>
</reference>
<dbReference type="RefSeq" id="XP_010906043.1">
    <property type="nucleotide sequence ID" value="XM_010907741.3"/>
</dbReference>
<evidence type="ECO:0000313" key="2">
    <source>
        <dbReference type="RefSeq" id="XP_010906043.1"/>
    </source>
</evidence>
<dbReference type="KEGG" id="egu:105033088"/>
<name>A0A6I9QBG4_ELAGV</name>
<organism evidence="1 2">
    <name type="scientific">Elaeis guineensis var. tenera</name>
    <name type="common">Oil palm</name>
    <dbReference type="NCBI Taxonomy" id="51953"/>
    <lineage>
        <taxon>Eukaryota</taxon>
        <taxon>Viridiplantae</taxon>
        <taxon>Streptophyta</taxon>
        <taxon>Embryophyta</taxon>
        <taxon>Tracheophyta</taxon>
        <taxon>Spermatophyta</taxon>
        <taxon>Magnoliopsida</taxon>
        <taxon>Liliopsida</taxon>
        <taxon>Arecaceae</taxon>
        <taxon>Arecoideae</taxon>
        <taxon>Cocoseae</taxon>
        <taxon>Elaeidinae</taxon>
        <taxon>Elaeis</taxon>
    </lineage>
</organism>
<sequence>MAMDTTFRAGLLGLRHSELPNPQSPLLLRGSSFSHSRGSAKRSLCVSVLRSSLPGRETIGDDVMQIFLKDRQLNGDFISKVSDRLWQRDNLIHEDSEISIVHENSQQHDEMLENESRSGYLKLTGAREWVSGDNVAPMNKKFVVKERQNDSEKRKKLNLLKYEALKRELLLLTAGIGAACSAYCLVNLSVEAAISYASGVFFSCLYLQLLYHHTDNLSRAAVPETFMQKKLKKIGIRSQDLKNMLEKTLSGTTMALSSPRLVIPAAIYGIWALSHNFLNNYFDFQLVPGMFGFFAYKAAALVQVYRDNEDLHFVFPDNEGSDNS</sequence>
<dbReference type="FunCoup" id="A0A6I9QBG4">
    <property type="interactions" value="3186"/>
</dbReference>
<dbReference type="AlphaFoldDB" id="A0A6I9QBG4"/>
<dbReference type="InParanoid" id="A0A6I9QBG4"/>
<dbReference type="GeneID" id="105033088"/>
<gene>
    <name evidence="2" type="primary">LOC105033088</name>
</gene>
<proteinExistence type="predicted"/>
<evidence type="ECO:0000313" key="1">
    <source>
        <dbReference type="Proteomes" id="UP000504607"/>
    </source>
</evidence>
<dbReference type="PANTHER" id="PTHR34118">
    <property type="entry name" value="NF-KAPPA-B INHIBITOR-LIKE PROTEIN-RELATED"/>
    <property type="match status" value="1"/>
</dbReference>
<protein>
    <submittedName>
        <fullName evidence="2">Uncharacterized protein LOC105033088</fullName>
    </submittedName>
</protein>
<dbReference type="Proteomes" id="UP000504607">
    <property type="component" value="Unplaced"/>
</dbReference>